<gene>
    <name evidence="3" type="ORF">DNTS_005720</name>
</gene>
<feature type="compositionally biased region" description="Low complexity" evidence="1">
    <location>
        <begin position="394"/>
        <end position="407"/>
    </location>
</feature>
<evidence type="ECO:0000259" key="2">
    <source>
        <dbReference type="Pfam" id="PF15269"/>
    </source>
</evidence>
<feature type="compositionally biased region" description="Polar residues" evidence="1">
    <location>
        <begin position="457"/>
        <end position="468"/>
    </location>
</feature>
<dbReference type="Pfam" id="PF15269">
    <property type="entry name" value="zf-C2H2_7"/>
    <property type="match status" value="1"/>
</dbReference>
<sequence>MCVCERASLAPLKTDEHTPASPLERIMTHACMQQSLKIPQHSQKPESLLIMSKEGCKVGCKHKERKPKKPHYIPRPWGKPYNYKCFQCPFTCMEKSHLYNHMKYSLCKNSLSLLIESDWPCKKEQMRLQTGNHHPRSPNKGHSEQTDILDEASLQNEKKESEKDDEIMDTSPPPISTPESDGMCPRGVKRSKQEADMVMADVFSLEEQLLRARSVEGESKLRHYRLSKTCLSGQTALLSEQWRILSNQTTNSKPKSDLLASSIPCYPPSVSTSQIECPESPSFNLSLLGVGYPLAPGLLSYLNPALTTINPGSTSTPLPFLSSNTQIGHSQRLSERHLLPPHLYYPFLCEHTFGAAPSSETAKLNKAPRGNLQTPSYPTKMSLWKVPALRPSATSAWPAPTASSPEPTVKRASLSSTLPPLDSHDATEPKKSKQSLESVKHSEKAAPGAPQMPGRATTHSSELSSNPRLSEDAEQKHGSLSGRDSALLQGFSSLLQEYQQTEQQIACMALPAHRCQLWAHLGKIRSELCHIQQALEQTTPSQEGPLDLSVKKIADVKETCSETEEEEEEDDEDDEGDKERLMKLKMEVIPEALWHSRTTKCEADSSVLQPPGNH</sequence>
<name>A0A553QSL6_9TELE</name>
<dbReference type="STRING" id="623744.A0A553QSL6"/>
<comment type="caution">
    <text evidence="3">The sequence shown here is derived from an EMBL/GenBank/DDBJ whole genome shotgun (WGS) entry which is preliminary data.</text>
</comment>
<dbReference type="AlphaFoldDB" id="A0A553QSL6"/>
<keyword evidence="4" id="KW-1185">Reference proteome</keyword>
<proteinExistence type="predicted"/>
<dbReference type="PANTHER" id="PTHR14678:SF2">
    <property type="entry name" value="PROLINE-RICH PROTEIN 35"/>
    <property type="match status" value="1"/>
</dbReference>
<feature type="region of interest" description="Disordered" evidence="1">
    <location>
        <begin position="394"/>
        <end position="483"/>
    </location>
</feature>
<feature type="domain" description="Zinc finger protein 750-like zinc finger" evidence="2">
    <location>
        <begin position="64"/>
        <end position="114"/>
    </location>
</feature>
<dbReference type="OrthoDB" id="9885698at2759"/>
<evidence type="ECO:0000313" key="3">
    <source>
        <dbReference type="EMBL" id="TRY92907.1"/>
    </source>
</evidence>
<feature type="compositionally biased region" description="Acidic residues" evidence="1">
    <location>
        <begin position="561"/>
        <end position="576"/>
    </location>
</feature>
<dbReference type="PANTHER" id="PTHR14678">
    <property type="entry name" value="PROLINE-RICH PROTEIN 35-RELATED"/>
    <property type="match status" value="1"/>
</dbReference>
<dbReference type="InterPro" id="IPR039064">
    <property type="entry name" value="ZNF750_Znf"/>
</dbReference>
<dbReference type="Proteomes" id="UP000316079">
    <property type="component" value="Unassembled WGS sequence"/>
</dbReference>
<accession>A0A553QSL6</accession>
<reference evidence="3 4" key="1">
    <citation type="journal article" date="2019" name="Sci. Data">
        <title>Hybrid genome assembly and annotation of Danionella translucida.</title>
        <authorList>
            <person name="Kadobianskyi M."/>
            <person name="Schulze L."/>
            <person name="Schuelke M."/>
            <person name="Judkewitz B."/>
        </authorList>
    </citation>
    <scope>NUCLEOTIDE SEQUENCE [LARGE SCALE GENOMIC DNA]</scope>
    <source>
        <strain evidence="3 4">Bolton</strain>
    </source>
</reference>
<feature type="region of interest" description="Disordered" evidence="1">
    <location>
        <begin position="126"/>
        <end position="187"/>
    </location>
</feature>
<evidence type="ECO:0000256" key="1">
    <source>
        <dbReference type="SAM" id="MobiDB-lite"/>
    </source>
</evidence>
<dbReference type="EMBL" id="SRMA01025591">
    <property type="protein sequence ID" value="TRY92907.1"/>
    <property type="molecule type" value="Genomic_DNA"/>
</dbReference>
<dbReference type="InterPro" id="IPR039363">
    <property type="entry name" value="ZNF750"/>
</dbReference>
<feature type="compositionally biased region" description="Basic and acidic residues" evidence="1">
    <location>
        <begin position="422"/>
        <end position="431"/>
    </location>
</feature>
<protein>
    <recommendedName>
        <fullName evidence="2">Zinc finger protein 750-like zinc finger domain-containing protein</fullName>
    </recommendedName>
</protein>
<evidence type="ECO:0000313" key="4">
    <source>
        <dbReference type="Proteomes" id="UP000316079"/>
    </source>
</evidence>
<organism evidence="3 4">
    <name type="scientific">Danionella cerebrum</name>
    <dbReference type="NCBI Taxonomy" id="2873325"/>
    <lineage>
        <taxon>Eukaryota</taxon>
        <taxon>Metazoa</taxon>
        <taxon>Chordata</taxon>
        <taxon>Craniata</taxon>
        <taxon>Vertebrata</taxon>
        <taxon>Euteleostomi</taxon>
        <taxon>Actinopterygii</taxon>
        <taxon>Neopterygii</taxon>
        <taxon>Teleostei</taxon>
        <taxon>Ostariophysi</taxon>
        <taxon>Cypriniformes</taxon>
        <taxon>Danionidae</taxon>
        <taxon>Danioninae</taxon>
        <taxon>Danionella</taxon>
    </lineage>
</organism>
<feature type="region of interest" description="Disordered" evidence="1">
    <location>
        <begin position="559"/>
        <end position="579"/>
    </location>
</feature>